<dbReference type="AlphaFoldDB" id="A0A5A7VLY3"/>
<dbReference type="Proteomes" id="UP000321393">
    <property type="component" value="Unassembled WGS sequence"/>
</dbReference>
<evidence type="ECO:0000313" key="4">
    <source>
        <dbReference type="Proteomes" id="UP000321947"/>
    </source>
</evidence>
<evidence type="ECO:0000313" key="3">
    <source>
        <dbReference type="Proteomes" id="UP000321393"/>
    </source>
</evidence>
<gene>
    <name evidence="2" type="ORF">E5676_scaffold530G00440</name>
    <name evidence="1" type="ORF">E6C27_scaffold50G00160</name>
</gene>
<name>A0A5A7VLY3_CUCMM</name>
<dbReference type="EMBL" id="SSTD01005046">
    <property type="protein sequence ID" value="TYK22439.1"/>
    <property type="molecule type" value="Genomic_DNA"/>
</dbReference>
<protein>
    <submittedName>
        <fullName evidence="1">Mucin-19-like isoform X6</fullName>
    </submittedName>
</protein>
<reference evidence="3 4" key="1">
    <citation type="submission" date="2019-08" db="EMBL/GenBank/DDBJ databases">
        <title>Draft genome sequences of two oriental melons (Cucumis melo L. var makuwa).</title>
        <authorList>
            <person name="Kwon S.-Y."/>
        </authorList>
    </citation>
    <scope>NUCLEOTIDE SEQUENCE [LARGE SCALE GENOMIC DNA]</scope>
    <source>
        <strain evidence="4">cv. Chang Bougi</strain>
        <strain evidence="3">cv. SW 3</strain>
        <tissue evidence="1">Leaf</tissue>
    </source>
</reference>
<dbReference type="Proteomes" id="UP000321947">
    <property type="component" value="Unassembled WGS sequence"/>
</dbReference>
<organism evidence="1 3">
    <name type="scientific">Cucumis melo var. makuwa</name>
    <name type="common">Oriental melon</name>
    <dbReference type="NCBI Taxonomy" id="1194695"/>
    <lineage>
        <taxon>Eukaryota</taxon>
        <taxon>Viridiplantae</taxon>
        <taxon>Streptophyta</taxon>
        <taxon>Embryophyta</taxon>
        <taxon>Tracheophyta</taxon>
        <taxon>Spermatophyta</taxon>
        <taxon>Magnoliopsida</taxon>
        <taxon>eudicotyledons</taxon>
        <taxon>Gunneridae</taxon>
        <taxon>Pentapetalae</taxon>
        <taxon>rosids</taxon>
        <taxon>fabids</taxon>
        <taxon>Cucurbitales</taxon>
        <taxon>Cucurbitaceae</taxon>
        <taxon>Benincaseae</taxon>
        <taxon>Cucumis</taxon>
    </lineage>
</organism>
<comment type="caution">
    <text evidence="1">The sequence shown here is derived from an EMBL/GenBank/DDBJ whole genome shotgun (WGS) entry which is preliminary data.</text>
</comment>
<sequence>MKAPARTPSIATFFFVQPTAPSSPPVHFRCLFSAVVVCAGCVLSTPAVDHPSVVYARSRSSVNSSTFIFFVPEPSLLYHSLFPRRVNSCQVPVTLGVSEVTLGFWGVTARVVGANSPLFGWIRLDVELNKDFSYSSGAMLLTGIVMSMDYENLTVILPVAVLGFELRRSIVRRFSMDCGLTISFIYWEAYLTGTVSFEITRLICVSFGIMRPICVSFGITRPICASFGITRLICASFEITRLICASFGITRLISASDGITRLIDVRVWRVANRRGARRMREGHMDTSSFFMLPLTYLLISISFENLMESRSFYEFMRCIVTLAVSDDLNLVRKLGSLQS</sequence>
<dbReference type="EMBL" id="SSTE01000540">
    <property type="protein sequence ID" value="KAA0067506.1"/>
    <property type="molecule type" value="Genomic_DNA"/>
</dbReference>
<evidence type="ECO:0000313" key="2">
    <source>
        <dbReference type="EMBL" id="TYK22439.1"/>
    </source>
</evidence>
<accession>A0A5A7VLY3</accession>
<proteinExistence type="predicted"/>
<evidence type="ECO:0000313" key="1">
    <source>
        <dbReference type="EMBL" id="KAA0067506.1"/>
    </source>
</evidence>